<feature type="transmembrane region" description="Helical" evidence="13">
    <location>
        <begin position="41"/>
        <end position="61"/>
    </location>
</feature>
<keyword evidence="6" id="KW-0349">Heme</keyword>
<evidence type="ECO:0000256" key="12">
    <source>
        <dbReference type="ARBA" id="ARBA00025912"/>
    </source>
</evidence>
<reference evidence="14 15" key="1">
    <citation type="journal article" date="2014" name="World J. Microbiol. Biotechnol.">
        <title>Biodiversity and physiological characteristics of Antarctic and Arctic lichens-associated bacteria.</title>
        <authorList>
            <person name="Lee Y.M."/>
            <person name="Kim E.H."/>
            <person name="Lee H.K."/>
            <person name="Hong S.G."/>
        </authorList>
    </citation>
    <scope>NUCLEOTIDE SEQUENCE [LARGE SCALE GENOMIC DNA]</scope>
    <source>
        <strain evidence="14 15">PAMC 26569</strain>
    </source>
</reference>
<feature type="transmembrane region" description="Helical" evidence="13">
    <location>
        <begin position="120"/>
        <end position="143"/>
    </location>
</feature>
<comment type="function">
    <text evidence="2">Membrane-anchoring subunit of succinate dehydrogenase (SDH).</text>
</comment>
<evidence type="ECO:0000256" key="2">
    <source>
        <dbReference type="ARBA" id="ARBA00004050"/>
    </source>
</evidence>
<comment type="subunit">
    <text evidence="12">Part of an enzyme complex containing four subunits: a flavoprotein, an iron-sulfur protein, plus two membrane-anchoring proteins, SdhC and SdhD. The complex can form homotrimers.</text>
</comment>
<keyword evidence="7 13" id="KW-0812">Transmembrane</keyword>
<evidence type="ECO:0000256" key="1">
    <source>
        <dbReference type="ARBA" id="ARBA00001971"/>
    </source>
</evidence>
<dbReference type="Proteomes" id="UP000500767">
    <property type="component" value="Chromosome"/>
</dbReference>
<keyword evidence="10" id="KW-0408">Iron</keyword>
<feature type="transmembrane region" description="Helical" evidence="13">
    <location>
        <begin position="81"/>
        <end position="99"/>
    </location>
</feature>
<dbReference type="Pfam" id="PF01127">
    <property type="entry name" value="Sdh_cyt"/>
    <property type="match status" value="1"/>
</dbReference>
<sequence length="156" mass="16716">MKDVRDALFVAQRSDGTLVRRPMSPHLQVYRLQLTMVLSGANRISGIVSSLGTLLLVWWLVAAASGPVGFDTVQRVVGNPLGMIVLFGWTAALVFHFAASLRHLAWDAGYGFAKPVFHKTALITIAATVILTLLIWAIGLSLWTHAAPVAAAVSGN</sequence>
<dbReference type="EMBL" id="CP053708">
    <property type="protein sequence ID" value="QKE89089.1"/>
    <property type="molecule type" value="Genomic_DNA"/>
</dbReference>
<dbReference type="NCBIfam" id="TIGR02970">
    <property type="entry name" value="succ_dehyd_cytB"/>
    <property type="match status" value="1"/>
</dbReference>
<dbReference type="CDD" id="cd03499">
    <property type="entry name" value="SQR_TypeC_SdhC"/>
    <property type="match status" value="1"/>
</dbReference>
<dbReference type="InterPro" id="IPR034804">
    <property type="entry name" value="SQR/QFR_C/D"/>
</dbReference>
<organism evidence="14 15">
    <name type="scientific">Lichenicola cladoniae</name>
    <dbReference type="NCBI Taxonomy" id="1484109"/>
    <lineage>
        <taxon>Bacteria</taxon>
        <taxon>Pseudomonadati</taxon>
        <taxon>Pseudomonadota</taxon>
        <taxon>Alphaproteobacteria</taxon>
        <taxon>Acetobacterales</taxon>
        <taxon>Acetobacteraceae</taxon>
        <taxon>Lichenicola</taxon>
    </lineage>
</organism>
<evidence type="ECO:0000256" key="9">
    <source>
        <dbReference type="ARBA" id="ARBA00022989"/>
    </source>
</evidence>
<name>A0A6M8HL72_9PROT</name>
<evidence type="ECO:0000256" key="13">
    <source>
        <dbReference type="SAM" id="Phobius"/>
    </source>
</evidence>
<gene>
    <name evidence="14" type="primary">sdhC</name>
    <name evidence="14" type="ORF">HN018_02610</name>
</gene>
<evidence type="ECO:0000256" key="4">
    <source>
        <dbReference type="ARBA" id="ARBA00007244"/>
    </source>
</evidence>
<comment type="similarity">
    <text evidence="4">Belongs to the cytochrome b560 family.</text>
</comment>
<comment type="subcellular location">
    <subcellularLocation>
        <location evidence="3">Membrane</location>
    </subcellularLocation>
</comment>
<keyword evidence="9 13" id="KW-1133">Transmembrane helix</keyword>
<dbReference type="PANTHER" id="PTHR10978">
    <property type="entry name" value="SUCCINATE DEHYDROGENASE CYTOCHROME B560 SUBUNIT"/>
    <property type="match status" value="1"/>
</dbReference>
<keyword evidence="11 13" id="KW-0472">Membrane</keyword>
<dbReference type="PANTHER" id="PTHR10978:SF5">
    <property type="entry name" value="SUCCINATE DEHYDROGENASE CYTOCHROME B560 SUBUNIT, MITOCHONDRIAL"/>
    <property type="match status" value="1"/>
</dbReference>
<dbReference type="GO" id="GO:0046872">
    <property type="term" value="F:metal ion binding"/>
    <property type="evidence" value="ECO:0007669"/>
    <property type="project" value="UniProtKB-KW"/>
</dbReference>
<evidence type="ECO:0000256" key="3">
    <source>
        <dbReference type="ARBA" id="ARBA00004370"/>
    </source>
</evidence>
<evidence type="ECO:0000256" key="10">
    <source>
        <dbReference type="ARBA" id="ARBA00023004"/>
    </source>
</evidence>
<evidence type="ECO:0000256" key="5">
    <source>
        <dbReference type="ARBA" id="ARBA00020076"/>
    </source>
</evidence>
<proteinExistence type="inferred from homology"/>
<keyword evidence="15" id="KW-1185">Reference proteome</keyword>
<comment type="cofactor">
    <cofactor evidence="1">
        <name>heme</name>
        <dbReference type="ChEBI" id="CHEBI:30413"/>
    </cofactor>
</comment>
<evidence type="ECO:0000256" key="11">
    <source>
        <dbReference type="ARBA" id="ARBA00023136"/>
    </source>
</evidence>
<accession>A0A6M8HL72</accession>
<evidence type="ECO:0000256" key="8">
    <source>
        <dbReference type="ARBA" id="ARBA00022723"/>
    </source>
</evidence>
<dbReference type="SUPFAM" id="SSF81343">
    <property type="entry name" value="Fumarate reductase respiratory complex transmembrane subunits"/>
    <property type="match status" value="1"/>
</dbReference>
<dbReference type="Gene3D" id="1.20.1300.10">
    <property type="entry name" value="Fumarate reductase/succinate dehydrogenase, transmembrane subunit"/>
    <property type="match status" value="1"/>
</dbReference>
<evidence type="ECO:0000313" key="14">
    <source>
        <dbReference type="EMBL" id="QKE89089.1"/>
    </source>
</evidence>
<dbReference type="KEGG" id="lck:HN018_02610"/>
<dbReference type="RefSeq" id="WP_171836815.1">
    <property type="nucleotide sequence ID" value="NZ_CP053708.1"/>
</dbReference>
<evidence type="ECO:0000256" key="6">
    <source>
        <dbReference type="ARBA" id="ARBA00022617"/>
    </source>
</evidence>
<dbReference type="GO" id="GO:0006099">
    <property type="term" value="P:tricarboxylic acid cycle"/>
    <property type="evidence" value="ECO:0007669"/>
    <property type="project" value="InterPro"/>
</dbReference>
<dbReference type="GO" id="GO:0009055">
    <property type="term" value="F:electron transfer activity"/>
    <property type="evidence" value="ECO:0007669"/>
    <property type="project" value="InterPro"/>
</dbReference>
<evidence type="ECO:0000313" key="15">
    <source>
        <dbReference type="Proteomes" id="UP000500767"/>
    </source>
</evidence>
<dbReference type="InterPro" id="IPR000701">
    <property type="entry name" value="SuccDH_FuR_B_TM-su"/>
</dbReference>
<protein>
    <recommendedName>
        <fullName evidence="5">Succinate dehydrogenase cytochrome b556 subunit</fullName>
    </recommendedName>
</protein>
<dbReference type="GO" id="GO:0016020">
    <property type="term" value="C:membrane"/>
    <property type="evidence" value="ECO:0007669"/>
    <property type="project" value="UniProtKB-SubCell"/>
</dbReference>
<keyword evidence="8" id="KW-0479">Metal-binding</keyword>
<evidence type="ECO:0000256" key="7">
    <source>
        <dbReference type="ARBA" id="ARBA00022692"/>
    </source>
</evidence>
<dbReference type="AlphaFoldDB" id="A0A6M8HL72"/>
<dbReference type="InterPro" id="IPR014314">
    <property type="entry name" value="Succ_DH_cytb556"/>
</dbReference>